<feature type="transmembrane region" description="Helical" evidence="5">
    <location>
        <begin position="263"/>
        <end position="283"/>
    </location>
</feature>
<evidence type="ECO:0000256" key="3">
    <source>
        <dbReference type="ARBA" id="ARBA00022989"/>
    </source>
</evidence>
<feature type="transmembrane region" description="Helical" evidence="5">
    <location>
        <begin position="159"/>
        <end position="182"/>
    </location>
</feature>
<dbReference type="FunCoup" id="A0A2P6N964">
    <property type="interactions" value="35"/>
</dbReference>
<dbReference type="GO" id="GO:0005452">
    <property type="term" value="F:solute:inorganic anion antiporter activity"/>
    <property type="evidence" value="ECO:0007669"/>
    <property type="project" value="InterPro"/>
</dbReference>
<dbReference type="GO" id="GO:0050801">
    <property type="term" value="P:monoatomic ion homeostasis"/>
    <property type="evidence" value="ECO:0007669"/>
    <property type="project" value="TreeGrafter"/>
</dbReference>
<feature type="domain" description="Bicarbonate transporter-like transmembrane" evidence="6">
    <location>
        <begin position="91"/>
        <end position="258"/>
    </location>
</feature>
<dbReference type="GO" id="GO:0005886">
    <property type="term" value="C:plasma membrane"/>
    <property type="evidence" value="ECO:0007669"/>
    <property type="project" value="TreeGrafter"/>
</dbReference>
<feature type="transmembrane region" description="Helical" evidence="5">
    <location>
        <begin position="120"/>
        <end position="139"/>
    </location>
</feature>
<dbReference type="AlphaFoldDB" id="A0A2P6N964"/>
<proteinExistence type="predicted"/>
<evidence type="ECO:0000313" key="7">
    <source>
        <dbReference type="EMBL" id="PRP80485.1"/>
    </source>
</evidence>
<evidence type="ECO:0000256" key="1">
    <source>
        <dbReference type="ARBA" id="ARBA00004141"/>
    </source>
</evidence>
<dbReference type="Gene3D" id="1.10.287.570">
    <property type="entry name" value="Helical hairpin bin"/>
    <property type="match status" value="1"/>
</dbReference>
<keyword evidence="2 5" id="KW-0812">Transmembrane</keyword>
<keyword evidence="3 5" id="KW-1133">Transmembrane helix</keyword>
<feature type="transmembrane region" description="Helical" evidence="5">
    <location>
        <begin position="475"/>
        <end position="494"/>
    </location>
</feature>
<feature type="transmembrane region" description="Helical" evidence="5">
    <location>
        <begin position="203"/>
        <end position="224"/>
    </location>
</feature>
<evidence type="ECO:0000313" key="8">
    <source>
        <dbReference type="Proteomes" id="UP000241769"/>
    </source>
</evidence>
<reference evidence="7 8" key="1">
    <citation type="journal article" date="2018" name="Genome Biol. Evol.">
        <title>Multiple Roots of Fruiting Body Formation in Amoebozoa.</title>
        <authorList>
            <person name="Hillmann F."/>
            <person name="Forbes G."/>
            <person name="Novohradska S."/>
            <person name="Ferling I."/>
            <person name="Riege K."/>
            <person name="Groth M."/>
            <person name="Westermann M."/>
            <person name="Marz M."/>
            <person name="Spaller T."/>
            <person name="Winckler T."/>
            <person name="Schaap P."/>
            <person name="Glockner G."/>
        </authorList>
    </citation>
    <scope>NUCLEOTIDE SEQUENCE [LARGE SCALE GENOMIC DNA]</scope>
    <source>
        <strain evidence="7 8">Jena</strain>
    </source>
</reference>
<keyword evidence="8" id="KW-1185">Reference proteome</keyword>
<feature type="domain" description="Bicarbonate transporter-like transmembrane" evidence="6">
    <location>
        <begin position="267"/>
        <end position="603"/>
    </location>
</feature>
<dbReference type="Proteomes" id="UP000241769">
    <property type="component" value="Unassembled WGS sequence"/>
</dbReference>
<feature type="transmembrane region" description="Helical" evidence="5">
    <location>
        <begin position="352"/>
        <end position="371"/>
    </location>
</feature>
<dbReference type="PANTHER" id="PTHR11453:SF38">
    <property type="entry name" value="ANION TRANSPORTER (EUROFUNG)"/>
    <property type="match status" value="1"/>
</dbReference>
<organism evidence="7 8">
    <name type="scientific">Planoprotostelium fungivorum</name>
    <dbReference type="NCBI Taxonomy" id="1890364"/>
    <lineage>
        <taxon>Eukaryota</taxon>
        <taxon>Amoebozoa</taxon>
        <taxon>Evosea</taxon>
        <taxon>Variosea</taxon>
        <taxon>Cavosteliida</taxon>
        <taxon>Cavosteliaceae</taxon>
        <taxon>Planoprotostelium</taxon>
    </lineage>
</organism>
<sequence length="752" mass="84572">MTNELYPSSVYIDNIEYSKELTMRNDEYKLPEPGIFGGKFDGLPLRIILITSGNVRCNSLRLEDRERGAPSSQTSLGTSTITGEDVSQWMPFRDMIRDVKRRLPYYWSDYKDAFFSYRSIATVISLYFINLMPALAYTLDMYRKTEGNWGVTETLLGSALGSIVFPLFAAQPLCIVGVTGLLDLYGDTIYKIIDSPRVDFLQFMGWVGVWSAISHWLVAIFNLVNYCRYITDFTSQVFGFYVGVIYIQKGIEFMVHSFGSGIAAGWLSIVIALVFWASAWGLVKLGNSSYVPLRLGEALVDFSLVISVLFWSGITYVPGHLEDTPLQRLPVGNAFLPSINRSWIVPWWELDVGHVFAALPLGLIVTALFYLDHNVSSLDAQGKQFPLKKPPGFHWDFFLLGCTTLFSAFFGIPYPNGLVPQAPMHTDSLCVRKIVRIDSDTEEGEEEGKSYKMILDEAPRYERRVVSVVETRLPALIQGVLLLITMTGPILSVLSKIPDGVLAGVFLHVGWLSLENNGITLALYHLARDSRLTPKEEPLTGVSKKRIAMFVGIKLIGALIPIAISQTVAAIAFPIVVLALVPIRATVINKIFTQEELRILDKEVASGFVVGVMGGIPKSWKKSRAAFVVFIHATRFHLLSERVIHKAHNSESTDINHKHYIEYIEMTAITVPQTKKRARKELAEEIETYSLLHVLTERAAASRREREERQAFDAELLALRRAGIEEMRALRTEIEETRALRTEIEKRARRAD</sequence>
<gene>
    <name evidence="7" type="ORF">PROFUN_11707</name>
</gene>
<dbReference type="PANTHER" id="PTHR11453">
    <property type="entry name" value="ANION EXCHANGE PROTEIN"/>
    <property type="match status" value="1"/>
</dbReference>
<keyword evidence="4 5" id="KW-0472">Membrane</keyword>
<dbReference type="EMBL" id="MDYQ01000147">
    <property type="protein sequence ID" value="PRP80485.1"/>
    <property type="molecule type" value="Genomic_DNA"/>
</dbReference>
<comment type="caution">
    <text evidence="7">The sequence shown here is derived from an EMBL/GenBank/DDBJ whole genome shotgun (WGS) entry which is preliminary data.</text>
</comment>
<evidence type="ECO:0000256" key="2">
    <source>
        <dbReference type="ARBA" id="ARBA00022692"/>
    </source>
</evidence>
<comment type="subcellular location">
    <subcellularLocation>
        <location evidence="1">Membrane</location>
        <topology evidence="1">Multi-pass membrane protein</topology>
    </subcellularLocation>
</comment>
<dbReference type="InterPro" id="IPR003020">
    <property type="entry name" value="HCO3_transpt_euk"/>
</dbReference>
<dbReference type="InterPro" id="IPR011531">
    <property type="entry name" value="HCO3_transpt-like_TM_dom"/>
</dbReference>
<dbReference type="GO" id="GO:0006820">
    <property type="term" value="P:monoatomic anion transport"/>
    <property type="evidence" value="ECO:0007669"/>
    <property type="project" value="InterPro"/>
</dbReference>
<evidence type="ECO:0000259" key="6">
    <source>
        <dbReference type="Pfam" id="PF00955"/>
    </source>
</evidence>
<dbReference type="OrthoDB" id="1735926at2759"/>
<protein>
    <recommendedName>
        <fullName evidence="6">Bicarbonate transporter-like transmembrane domain-containing protein</fullName>
    </recommendedName>
</protein>
<name>A0A2P6N964_9EUKA</name>
<accession>A0A2P6N964</accession>
<dbReference type="InParanoid" id="A0A2P6N964"/>
<dbReference type="Pfam" id="PF00955">
    <property type="entry name" value="HCO3_cotransp"/>
    <property type="match status" value="2"/>
</dbReference>
<evidence type="ECO:0000256" key="5">
    <source>
        <dbReference type="SAM" id="Phobius"/>
    </source>
</evidence>
<feature type="transmembrane region" description="Helical" evidence="5">
    <location>
        <begin position="547"/>
        <end position="580"/>
    </location>
</feature>
<feature type="transmembrane region" description="Helical" evidence="5">
    <location>
        <begin position="501"/>
        <end position="527"/>
    </location>
</feature>
<feature type="transmembrane region" description="Helical" evidence="5">
    <location>
        <begin position="295"/>
        <end position="317"/>
    </location>
</feature>
<feature type="transmembrane region" description="Helical" evidence="5">
    <location>
        <begin position="392"/>
        <end position="414"/>
    </location>
</feature>
<evidence type="ECO:0000256" key="4">
    <source>
        <dbReference type="ARBA" id="ARBA00023136"/>
    </source>
</evidence>
<dbReference type="STRING" id="1890364.A0A2P6N964"/>
<dbReference type="GO" id="GO:0046713">
    <property type="term" value="P:borate transport"/>
    <property type="evidence" value="ECO:0007669"/>
    <property type="project" value="TreeGrafter"/>
</dbReference>